<proteinExistence type="inferred from homology"/>
<keyword evidence="10" id="KW-1185">Reference proteome</keyword>
<name>A0A1C1YW23_9HYPH</name>
<dbReference type="PANTHER" id="PTHR35333">
    <property type="entry name" value="BETA-LACTAMASE"/>
    <property type="match status" value="1"/>
</dbReference>
<comment type="caution">
    <text evidence="9">The sequence shown here is derived from an EMBL/GenBank/DDBJ whole genome shotgun (WGS) entry which is preliminary data.</text>
</comment>
<dbReference type="GO" id="GO:0046677">
    <property type="term" value="P:response to antibiotic"/>
    <property type="evidence" value="ECO:0007669"/>
    <property type="project" value="UniProtKB-UniRule"/>
</dbReference>
<dbReference type="EC" id="3.5.2.6" evidence="3 6"/>
<dbReference type="InterPro" id="IPR012338">
    <property type="entry name" value="Beta-lactam/transpept-like"/>
</dbReference>
<dbReference type="PROSITE" id="PS00146">
    <property type="entry name" value="BETA_LACTAMASE_A"/>
    <property type="match status" value="1"/>
</dbReference>
<evidence type="ECO:0000313" key="9">
    <source>
        <dbReference type="EMBL" id="OCW57610.1"/>
    </source>
</evidence>
<feature type="chain" id="PRO_5008656491" description="Beta-lactamase" evidence="7">
    <location>
        <begin position="29"/>
        <end position="297"/>
    </location>
</feature>
<evidence type="ECO:0000256" key="7">
    <source>
        <dbReference type="SAM" id="SignalP"/>
    </source>
</evidence>
<dbReference type="PANTHER" id="PTHR35333:SF3">
    <property type="entry name" value="BETA-LACTAMASE-TYPE TRANSPEPTIDASE FOLD CONTAINING PROTEIN"/>
    <property type="match status" value="1"/>
</dbReference>
<dbReference type="AlphaFoldDB" id="A0A1C1YW23"/>
<dbReference type="EMBL" id="LQZT01000012">
    <property type="protein sequence ID" value="OCW57610.1"/>
    <property type="molecule type" value="Genomic_DNA"/>
</dbReference>
<evidence type="ECO:0000256" key="1">
    <source>
        <dbReference type="ARBA" id="ARBA00001526"/>
    </source>
</evidence>
<comment type="similarity">
    <text evidence="2 6">Belongs to the class-A beta-lactamase family.</text>
</comment>
<keyword evidence="7" id="KW-0732">Signal</keyword>
<evidence type="ECO:0000256" key="3">
    <source>
        <dbReference type="ARBA" id="ARBA00012865"/>
    </source>
</evidence>
<dbReference type="NCBIfam" id="NF033103">
    <property type="entry name" value="bla_class_A"/>
    <property type="match status" value="1"/>
</dbReference>
<dbReference type="GO" id="GO:0008800">
    <property type="term" value="F:beta-lactamase activity"/>
    <property type="evidence" value="ECO:0007669"/>
    <property type="project" value="UniProtKB-UniRule"/>
</dbReference>
<dbReference type="PRINTS" id="PR00118">
    <property type="entry name" value="BLACTAMASEA"/>
</dbReference>
<dbReference type="InterPro" id="IPR000871">
    <property type="entry name" value="Beta-lactam_class-A"/>
</dbReference>
<sequence length="297" mass="31538">MHFILRTLPRIAAGIAIGLSAATAVAFAEPRFAQLEKAVAQVESQLGARVGLAMVDTGTGVTWFHRKDERFLMNSTFKAPLCGAVLARVDAGDISLSDVLRIEKADLMHHAPVTEKNVGKDMTIEALCRAAVDMSDNPAANILLHHIGGPSAMTGYFRSIGDSVSRMDDPEPQLNTFIPGNPRNTTSPAAMAQTLHALLLGDVLSPASRDLLADWMSHGGVTGNLMRAAAPRSWQILDKSGAGSHSRNLIAMVTPEGRAPWIVTIFISDVKAPFETRNAALQSLGRVAISAIGTSGN</sequence>
<evidence type="ECO:0000256" key="6">
    <source>
        <dbReference type="RuleBase" id="RU361140"/>
    </source>
</evidence>
<protein>
    <recommendedName>
        <fullName evidence="3 6">Beta-lactamase</fullName>
        <ecNumber evidence="3 6">3.5.2.6</ecNumber>
    </recommendedName>
</protein>
<accession>A0A1C1YW23</accession>
<keyword evidence="4 6" id="KW-0378">Hydrolase</keyword>
<comment type="catalytic activity">
    <reaction evidence="1 6">
        <text>a beta-lactam + H2O = a substituted beta-amino acid</text>
        <dbReference type="Rhea" id="RHEA:20401"/>
        <dbReference type="ChEBI" id="CHEBI:15377"/>
        <dbReference type="ChEBI" id="CHEBI:35627"/>
        <dbReference type="ChEBI" id="CHEBI:140347"/>
        <dbReference type="EC" id="3.5.2.6"/>
    </reaction>
</comment>
<dbReference type="STRING" id="1480615.AWJ14_01970"/>
<dbReference type="Gene3D" id="3.40.710.10">
    <property type="entry name" value="DD-peptidase/beta-lactamase superfamily"/>
    <property type="match status" value="1"/>
</dbReference>
<gene>
    <name evidence="9" type="ORF">AWJ14_01970</name>
</gene>
<dbReference type="SUPFAM" id="SSF56601">
    <property type="entry name" value="beta-lactamase/transpeptidase-like"/>
    <property type="match status" value="1"/>
</dbReference>
<dbReference type="GO" id="GO:0030655">
    <property type="term" value="P:beta-lactam antibiotic catabolic process"/>
    <property type="evidence" value="ECO:0007669"/>
    <property type="project" value="InterPro"/>
</dbReference>
<evidence type="ECO:0000259" key="8">
    <source>
        <dbReference type="Pfam" id="PF13354"/>
    </source>
</evidence>
<organism evidence="9 10">
    <name type="scientific">Hoeflea olei</name>
    <dbReference type="NCBI Taxonomy" id="1480615"/>
    <lineage>
        <taxon>Bacteria</taxon>
        <taxon>Pseudomonadati</taxon>
        <taxon>Pseudomonadota</taxon>
        <taxon>Alphaproteobacteria</taxon>
        <taxon>Hyphomicrobiales</taxon>
        <taxon>Rhizobiaceae</taxon>
        <taxon>Hoeflea</taxon>
    </lineage>
</organism>
<dbReference type="InterPro" id="IPR023650">
    <property type="entry name" value="Beta-lactam_class-A_AS"/>
</dbReference>
<evidence type="ECO:0000256" key="5">
    <source>
        <dbReference type="ARBA" id="ARBA00023251"/>
    </source>
</evidence>
<keyword evidence="5 6" id="KW-0046">Antibiotic resistance</keyword>
<dbReference type="Proteomes" id="UP000094795">
    <property type="component" value="Unassembled WGS sequence"/>
</dbReference>
<evidence type="ECO:0000256" key="4">
    <source>
        <dbReference type="ARBA" id="ARBA00022801"/>
    </source>
</evidence>
<feature type="domain" description="Beta-lactamase class A catalytic" evidence="8">
    <location>
        <begin position="52"/>
        <end position="266"/>
    </location>
</feature>
<evidence type="ECO:0000256" key="2">
    <source>
        <dbReference type="ARBA" id="ARBA00009009"/>
    </source>
</evidence>
<evidence type="ECO:0000313" key="10">
    <source>
        <dbReference type="Proteomes" id="UP000094795"/>
    </source>
</evidence>
<reference evidence="9 10" key="1">
    <citation type="submission" date="2015-12" db="EMBL/GenBank/DDBJ databases">
        <authorList>
            <person name="Shamseldin A."/>
            <person name="Moawad H."/>
            <person name="Abd El-Rahim W.M."/>
            <person name="Sadowsky M.J."/>
        </authorList>
    </citation>
    <scope>NUCLEOTIDE SEQUENCE [LARGE SCALE GENOMIC DNA]</scope>
    <source>
        <strain evidence="9 10">JC234</strain>
    </source>
</reference>
<dbReference type="Pfam" id="PF13354">
    <property type="entry name" value="Beta-lactamase2"/>
    <property type="match status" value="1"/>
</dbReference>
<dbReference type="OrthoDB" id="9784149at2"/>
<dbReference type="InterPro" id="IPR045155">
    <property type="entry name" value="Beta-lactam_cat"/>
</dbReference>
<feature type="signal peptide" evidence="7">
    <location>
        <begin position="1"/>
        <end position="28"/>
    </location>
</feature>